<feature type="binding site" evidence="5">
    <location>
        <position position="50"/>
    </location>
    <ligand>
        <name>glyoxylate</name>
        <dbReference type="ChEBI" id="CHEBI:36655"/>
    </ligand>
</feature>
<feature type="binding site" evidence="5">
    <location>
        <begin position="379"/>
        <end position="380"/>
    </location>
    <ligand>
        <name>FMN</name>
        <dbReference type="ChEBI" id="CHEBI:58210"/>
    </ligand>
</feature>
<dbReference type="EMBL" id="KN826335">
    <property type="protein sequence ID" value="KIK79244.1"/>
    <property type="molecule type" value="Genomic_DNA"/>
</dbReference>
<dbReference type="PANTHER" id="PTHR10578:SF143">
    <property type="entry name" value="FMN-DEPENDENT ALPHA-HYDROXY ACID DEHYDROGENASE PB1A11.03"/>
    <property type="match status" value="1"/>
</dbReference>
<feature type="binding site" evidence="5">
    <location>
        <position position="294"/>
    </location>
    <ligand>
        <name>FMN</name>
        <dbReference type="ChEBI" id="CHEBI:58210"/>
    </ligand>
</feature>
<dbReference type="STRING" id="930991.A0A0D0DED9"/>
<keyword evidence="5" id="KW-0285">Flavoprotein</keyword>
<feature type="binding site" evidence="5">
    <location>
        <position position="318"/>
    </location>
    <ligand>
        <name>glyoxylate</name>
        <dbReference type="ChEBI" id="CHEBI:36655"/>
    </ligand>
</feature>
<dbReference type="InParanoid" id="A0A0D0DED9"/>
<evidence type="ECO:0000313" key="7">
    <source>
        <dbReference type="EMBL" id="KIK79244.1"/>
    </source>
</evidence>
<feature type="domain" description="FMN hydroxy acid dehydrogenase" evidence="6">
    <location>
        <begin position="26"/>
        <end position="430"/>
    </location>
</feature>
<feature type="active site" description="Proton acceptor" evidence="4">
    <location>
        <position position="318"/>
    </location>
</feature>
<dbReference type="PANTHER" id="PTHR10578">
    <property type="entry name" value="S -2-HYDROXY-ACID OXIDASE-RELATED"/>
    <property type="match status" value="1"/>
</dbReference>
<accession>A0A0D0DED9</accession>
<proteinExistence type="inferred from homology"/>
<dbReference type="SUPFAM" id="SSF51395">
    <property type="entry name" value="FMN-linked oxidoreductases"/>
    <property type="match status" value="1"/>
</dbReference>
<evidence type="ECO:0000256" key="2">
    <source>
        <dbReference type="ARBA" id="ARBA00023002"/>
    </source>
</evidence>
<keyword evidence="2" id="KW-0560">Oxidoreductase</keyword>
<evidence type="ECO:0000259" key="6">
    <source>
        <dbReference type="PROSITE" id="PS51349"/>
    </source>
</evidence>
<reference evidence="8" key="2">
    <citation type="submission" date="2015-01" db="EMBL/GenBank/DDBJ databases">
        <title>Evolutionary Origins and Diversification of the Mycorrhizal Mutualists.</title>
        <authorList>
            <consortium name="DOE Joint Genome Institute"/>
            <consortium name="Mycorrhizal Genomics Consortium"/>
            <person name="Kohler A."/>
            <person name="Kuo A."/>
            <person name="Nagy L.G."/>
            <person name="Floudas D."/>
            <person name="Copeland A."/>
            <person name="Barry K.W."/>
            <person name="Cichocki N."/>
            <person name="Veneault-Fourrey C."/>
            <person name="LaButti K."/>
            <person name="Lindquist E.A."/>
            <person name="Lipzen A."/>
            <person name="Lundell T."/>
            <person name="Morin E."/>
            <person name="Murat C."/>
            <person name="Riley R."/>
            <person name="Ohm R."/>
            <person name="Sun H."/>
            <person name="Tunlid A."/>
            <person name="Henrissat B."/>
            <person name="Grigoriev I.V."/>
            <person name="Hibbett D.S."/>
            <person name="Martin F."/>
        </authorList>
    </citation>
    <scope>NUCLEOTIDE SEQUENCE [LARGE SCALE GENOMIC DNA]</scope>
    <source>
        <strain evidence="8">Ve08.2h10</strain>
    </source>
</reference>
<evidence type="ECO:0000256" key="1">
    <source>
        <dbReference type="ARBA" id="ARBA00001917"/>
    </source>
</evidence>
<evidence type="ECO:0000256" key="5">
    <source>
        <dbReference type="PIRSR" id="PIRSR000138-2"/>
    </source>
</evidence>
<dbReference type="GO" id="GO:0016491">
    <property type="term" value="F:oxidoreductase activity"/>
    <property type="evidence" value="ECO:0007669"/>
    <property type="project" value="UniProtKB-KW"/>
</dbReference>
<comment type="cofactor">
    <cofactor evidence="1">
        <name>FMN</name>
        <dbReference type="ChEBI" id="CHEBI:58210"/>
    </cofactor>
</comment>
<name>A0A0D0DED9_9AGAM</name>
<evidence type="ECO:0000256" key="3">
    <source>
        <dbReference type="ARBA" id="ARBA00024042"/>
    </source>
</evidence>
<feature type="binding site" evidence="5">
    <location>
        <begin position="105"/>
        <end position="107"/>
    </location>
    <ligand>
        <name>FMN</name>
        <dbReference type="ChEBI" id="CHEBI:58210"/>
    </ligand>
</feature>
<dbReference type="InterPro" id="IPR013785">
    <property type="entry name" value="Aldolase_TIM"/>
</dbReference>
<dbReference type="InterPro" id="IPR008259">
    <property type="entry name" value="FMN_hydac_DH_AS"/>
</dbReference>
<reference evidence="7 8" key="1">
    <citation type="submission" date="2014-04" db="EMBL/GenBank/DDBJ databases">
        <authorList>
            <consortium name="DOE Joint Genome Institute"/>
            <person name="Kuo A."/>
            <person name="Kohler A."/>
            <person name="Jargeat P."/>
            <person name="Nagy L.G."/>
            <person name="Floudas D."/>
            <person name="Copeland A."/>
            <person name="Barry K.W."/>
            <person name="Cichocki N."/>
            <person name="Veneault-Fourrey C."/>
            <person name="LaButti K."/>
            <person name="Lindquist E.A."/>
            <person name="Lipzen A."/>
            <person name="Lundell T."/>
            <person name="Morin E."/>
            <person name="Murat C."/>
            <person name="Sun H."/>
            <person name="Tunlid A."/>
            <person name="Henrissat B."/>
            <person name="Grigoriev I.V."/>
            <person name="Hibbett D.S."/>
            <person name="Martin F."/>
            <person name="Nordberg H.P."/>
            <person name="Cantor M.N."/>
            <person name="Hua S.X."/>
        </authorList>
    </citation>
    <scope>NUCLEOTIDE SEQUENCE [LARGE SCALE GENOMIC DNA]</scope>
    <source>
        <strain evidence="7 8">Ve08.2h10</strain>
    </source>
</reference>
<dbReference type="OrthoDB" id="25826at2759"/>
<dbReference type="AlphaFoldDB" id="A0A0D0DED9"/>
<sequence length="435" mass="47824">MTAQPPLPDKWTKFLMDIYMQAQLPVLGTVDIKEIENKAREVMKDHIAAYMYTFGSAGTYSTDVANKRAIDSWKIVPRMLVGATNRTLETTIFGVRYPSPLFVAPIGVQGILHADGELASARAAGNVGIPYIMSTASTRSIEDVAQANGPNGHRWYQLYWPRTSEVTLSLLNRAKANGFTALVITLDTMLLGWRPHDIDTAYLPFAYGVGIQVGTSDPVFMKRHNLERRRGESTIFPFEPEKIREAALGGGDERAAREMALGMAWLGEVNSGVFRTWEDLKFIRDNWDGPIVLKGIQKVSDAEKAIAQGIDGILVSNHGGRQVDGAIGSMDALDKIMRSRKVRAAQRTGDFTVLFDSGIRTGSDVIKALAIGAQGVLIGRPFMYGLAIAGQEGVEQILKQTICDMNITMGLCGYSDINEMVGKKDEILMKLEYKL</sequence>
<dbReference type="HOGENOM" id="CLU_020639_0_1_1"/>
<feature type="binding site" evidence="5">
    <location>
        <position position="134"/>
    </location>
    <ligand>
        <name>FMN</name>
        <dbReference type="ChEBI" id="CHEBI:58210"/>
    </ligand>
</feature>
<gene>
    <name evidence="7" type="ORF">PAXRUDRAFT_834201</name>
</gene>
<comment type="similarity">
    <text evidence="3">Belongs to the FMN-dependent alpha-hydroxy acid dehydrogenase family.</text>
</comment>
<dbReference type="GO" id="GO:0010181">
    <property type="term" value="F:FMN binding"/>
    <property type="evidence" value="ECO:0007669"/>
    <property type="project" value="InterPro"/>
</dbReference>
<dbReference type="Gene3D" id="3.20.20.70">
    <property type="entry name" value="Aldolase class I"/>
    <property type="match status" value="1"/>
</dbReference>
<feature type="binding site" evidence="5">
    <location>
        <position position="159"/>
    </location>
    <ligand>
        <name>glyoxylate</name>
        <dbReference type="ChEBI" id="CHEBI:36655"/>
    </ligand>
</feature>
<feature type="binding site" evidence="5">
    <location>
        <position position="321"/>
    </location>
    <ligand>
        <name>glyoxylate</name>
        <dbReference type="ChEBI" id="CHEBI:36655"/>
    </ligand>
</feature>
<protein>
    <recommendedName>
        <fullName evidence="6">FMN hydroxy acid dehydrogenase domain-containing protein</fullName>
    </recommendedName>
</protein>
<dbReference type="PIRSF" id="PIRSF000138">
    <property type="entry name" value="Al-hdrx_acd_dh"/>
    <property type="match status" value="1"/>
</dbReference>
<feature type="binding site" evidence="5">
    <location>
        <position position="316"/>
    </location>
    <ligand>
        <name>FMN</name>
        <dbReference type="ChEBI" id="CHEBI:58210"/>
    </ligand>
</feature>
<organism evidence="7 8">
    <name type="scientific">Paxillus rubicundulus Ve08.2h10</name>
    <dbReference type="NCBI Taxonomy" id="930991"/>
    <lineage>
        <taxon>Eukaryota</taxon>
        <taxon>Fungi</taxon>
        <taxon>Dikarya</taxon>
        <taxon>Basidiomycota</taxon>
        <taxon>Agaricomycotina</taxon>
        <taxon>Agaricomycetes</taxon>
        <taxon>Agaricomycetidae</taxon>
        <taxon>Boletales</taxon>
        <taxon>Paxilineae</taxon>
        <taxon>Paxillaceae</taxon>
        <taxon>Paxillus</taxon>
    </lineage>
</organism>
<dbReference type="Proteomes" id="UP000054538">
    <property type="component" value="Unassembled WGS sequence"/>
</dbReference>
<dbReference type="FunCoup" id="A0A0D0DED9">
    <property type="interactions" value="90"/>
</dbReference>
<feature type="binding site" evidence="5">
    <location>
        <position position="185"/>
    </location>
    <ligand>
        <name>FMN</name>
        <dbReference type="ChEBI" id="CHEBI:58210"/>
    </ligand>
</feature>
<evidence type="ECO:0000313" key="8">
    <source>
        <dbReference type="Proteomes" id="UP000054538"/>
    </source>
</evidence>
<feature type="binding site" evidence="5">
    <location>
        <position position="157"/>
    </location>
    <ligand>
        <name>FMN</name>
        <dbReference type="ChEBI" id="CHEBI:58210"/>
    </ligand>
</feature>
<evidence type="ECO:0000256" key="4">
    <source>
        <dbReference type="PIRSR" id="PIRSR000138-1"/>
    </source>
</evidence>
<feature type="binding site" evidence="5">
    <location>
        <begin position="356"/>
        <end position="360"/>
    </location>
    <ligand>
        <name>FMN</name>
        <dbReference type="ChEBI" id="CHEBI:58210"/>
    </ligand>
</feature>
<dbReference type="PROSITE" id="PS00557">
    <property type="entry name" value="FMN_HYDROXY_ACID_DH_1"/>
    <property type="match status" value="1"/>
</dbReference>
<feature type="binding site" evidence="5">
    <location>
        <position position="194"/>
    </location>
    <ligand>
        <name>glyoxylate</name>
        <dbReference type="ChEBI" id="CHEBI:36655"/>
    </ligand>
</feature>
<dbReference type="Pfam" id="PF01070">
    <property type="entry name" value="FMN_dh"/>
    <property type="match status" value="1"/>
</dbReference>
<keyword evidence="8" id="KW-1185">Reference proteome</keyword>
<keyword evidence="5" id="KW-0288">FMN</keyword>
<dbReference type="InterPro" id="IPR037396">
    <property type="entry name" value="FMN_HAD"/>
</dbReference>
<dbReference type="InterPro" id="IPR000262">
    <property type="entry name" value="FMN-dep_DH"/>
</dbReference>
<dbReference type="PROSITE" id="PS51349">
    <property type="entry name" value="FMN_HYDROXY_ACID_DH_2"/>
    <property type="match status" value="1"/>
</dbReference>
<dbReference type="InterPro" id="IPR012133">
    <property type="entry name" value="Alpha-hydoxy_acid_DH_FMN"/>
</dbReference>